<evidence type="ECO:0008006" key="4">
    <source>
        <dbReference type="Google" id="ProtNLM"/>
    </source>
</evidence>
<protein>
    <recommendedName>
        <fullName evidence="4">PknH-like extracellular domain-containing protein</fullName>
    </recommendedName>
</protein>
<dbReference type="AlphaFoldDB" id="A0A2W2HL06"/>
<evidence type="ECO:0000313" key="3">
    <source>
        <dbReference type="Proteomes" id="UP000248544"/>
    </source>
</evidence>
<feature type="compositionally biased region" description="Polar residues" evidence="1">
    <location>
        <begin position="12"/>
        <end position="21"/>
    </location>
</feature>
<feature type="non-terminal residue" evidence="2">
    <location>
        <position position="1"/>
    </location>
</feature>
<reference evidence="2 3" key="1">
    <citation type="submission" date="2018-01" db="EMBL/GenBank/DDBJ databases">
        <title>Draft genome sequence of Sphaerisporangium sp. 7K107.</title>
        <authorList>
            <person name="Sahin N."/>
            <person name="Saygin H."/>
            <person name="Ay H."/>
        </authorList>
    </citation>
    <scope>NUCLEOTIDE SEQUENCE [LARGE SCALE GENOMIC DNA]</scope>
    <source>
        <strain evidence="2 3">7K107</strain>
    </source>
</reference>
<gene>
    <name evidence="2" type="ORF">C1I98_09350</name>
</gene>
<comment type="caution">
    <text evidence="2">The sequence shown here is derived from an EMBL/GenBank/DDBJ whole genome shotgun (WGS) entry which is preliminary data.</text>
</comment>
<dbReference type="EMBL" id="POUA01000049">
    <property type="protein sequence ID" value="PZG51070.1"/>
    <property type="molecule type" value="Genomic_DNA"/>
</dbReference>
<sequence length="208" mass="21632">PSGTPTAEGVVQATNQPTGEPSPTEPAGEAGGHSVLNAEATDPQKLSLAEAFPDKKAEFNGVAYTRVKTDMTGKCAKAAIGKFAEALDGNKCSRIVRATYVDGKKRHAITTGIAVFPTREDALAADKAKNLGTNVWFRALPGGSGSGAERVHIAGGYASGLVWGRYIVFSYATNADGHTPTAKEKALGEVSGAFRDNTALVLERRITG</sequence>
<feature type="region of interest" description="Disordered" evidence="1">
    <location>
        <begin position="1"/>
        <end position="38"/>
    </location>
</feature>
<dbReference type="Proteomes" id="UP000248544">
    <property type="component" value="Unassembled WGS sequence"/>
</dbReference>
<organism evidence="2 3">
    <name type="scientific">Spongiactinospora gelatinilytica</name>
    <dbReference type="NCBI Taxonomy" id="2666298"/>
    <lineage>
        <taxon>Bacteria</taxon>
        <taxon>Bacillati</taxon>
        <taxon>Actinomycetota</taxon>
        <taxon>Actinomycetes</taxon>
        <taxon>Streptosporangiales</taxon>
        <taxon>Streptosporangiaceae</taxon>
        <taxon>Spongiactinospora</taxon>
    </lineage>
</organism>
<evidence type="ECO:0000256" key="1">
    <source>
        <dbReference type="SAM" id="MobiDB-lite"/>
    </source>
</evidence>
<evidence type="ECO:0000313" key="2">
    <source>
        <dbReference type="EMBL" id="PZG51070.1"/>
    </source>
</evidence>
<keyword evidence="3" id="KW-1185">Reference proteome</keyword>
<accession>A0A2W2HL06</accession>
<name>A0A2W2HL06_9ACTN</name>
<dbReference type="RefSeq" id="WP_111166684.1">
    <property type="nucleotide sequence ID" value="NZ_POUA01000049.1"/>
</dbReference>
<proteinExistence type="predicted"/>